<dbReference type="RefSeq" id="WP_179813830.1">
    <property type="nucleotide sequence ID" value="NZ_JACBZD010000001.1"/>
</dbReference>
<evidence type="ECO:0000256" key="1">
    <source>
        <dbReference type="SAM" id="Phobius"/>
    </source>
</evidence>
<sequence>MTDRYDDDRRPRPGRRAPATADRIWAGAFAGAALGLVYLWLRSPLADPTSPLMLPLPLLAVGALGAAGMAWRADAVSPERRTLLLVTTALSVLVVPVLLLLLTTVLLAGG</sequence>
<feature type="transmembrane region" description="Helical" evidence="1">
    <location>
        <begin position="83"/>
        <end position="108"/>
    </location>
</feature>
<dbReference type="Proteomes" id="UP000567795">
    <property type="component" value="Unassembled WGS sequence"/>
</dbReference>
<reference evidence="2 3" key="1">
    <citation type="submission" date="2020-07" db="EMBL/GenBank/DDBJ databases">
        <title>Sequencing the genomes of 1000 actinobacteria strains.</title>
        <authorList>
            <person name="Klenk H.-P."/>
        </authorList>
    </citation>
    <scope>NUCLEOTIDE SEQUENCE [LARGE SCALE GENOMIC DNA]</scope>
    <source>
        <strain evidence="2 3">DSM 42178</strain>
    </source>
</reference>
<evidence type="ECO:0000313" key="3">
    <source>
        <dbReference type="Proteomes" id="UP000567795"/>
    </source>
</evidence>
<gene>
    <name evidence="2" type="ORF">FHU37_001952</name>
</gene>
<keyword evidence="1" id="KW-1133">Transmembrane helix</keyword>
<feature type="transmembrane region" description="Helical" evidence="1">
    <location>
        <begin position="53"/>
        <end position="71"/>
    </location>
</feature>
<dbReference type="EMBL" id="JACBZD010000001">
    <property type="protein sequence ID" value="NYI05009.1"/>
    <property type="molecule type" value="Genomic_DNA"/>
</dbReference>
<keyword evidence="3" id="KW-1185">Reference proteome</keyword>
<organism evidence="2 3">
    <name type="scientific">Allostreptomyces psammosilenae</name>
    <dbReference type="NCBI Taxonomy" id="1892865"/>
    <lineage>
        <taxon>Bacteria</taxon>
        <taxon>Bacillati</taxon>
        <taxon>Actinomycetota</taxon>
        <taxon>Actinomycetes</taxon>
        <taxon>Kitasatosporales</taxon>
        <taxon>Streptomycetaceae</taxon>
        <taxon>Allostreptomyces</taxon>
    </lineage>
</organism>
<name>A0A852ZRM2_9ACTN</name>
<accession>A0A852ZRM2</accession>
<dbReference type="AlphaFoldDB" id="A0A852ZRM2"/>
<proteinExistence type="predicted"/>
<protein>
    <submittedName>
        <fullName evidence="2">Uncharacterized protein</fullName>
    </submittedName>
</protein>
<keyword evidence="1" id="KW-0812">Transmembrane</keyword>
<keyword evidence="1" id="KW-0472">Membrane</keyword>
<feature type="transmembrane region" description="Helical" evidence="1">
    <location>
        <begin position="21"/>
        <end position="41"/>
    </location>
</feature>
<comment type="caution">
    <text evidence="2">The sequence shown here is derived from an EMBL/GenBank/DDBJ whole genome shotgun (WGS) entry which is preliminary data.</text>
</comment>
<evidence type="ECO:0000313" key="2">
    <source>
        <dbReference type="EMBL" id="NYI05009.1"/>
    </source>
</evidence>